<comment type="caution">
    <text evidence="2">The sequence shown here is derived from an EMBL/GenBank/DDBJ whole genome shotgun (WGS) entry which is preliminary data.</text>
</comment>
<evidence type="ECO:0000313" key="2">
    <source>
        <dbReference type="EMBL" id="NML73797.1"/>
    </source>
</evidence>
<proteinExistence type="predicted"/>
<dbReference type="EMBL" id="JABBGK010000001">
    <property type="protein sequence ID" value="NML73797.1"/>
    <property type="molecule type" value="Genomic_DNA"/>
</dbReference>
<dbReference type="SUPFAM" id="SSF52200">
    <property type="entry name" value="Toll/Interleukin receptor TIR domain"/>
    <property type="match status" value="1"/>
</dbReference>
<dbReference type="AlphaFoldDB" id="A0A7Y0FUW4"/>
<dbReference type="InterPro" id="IPR035897">
    <property type="entry name" value="Toll_tir_struct_dom_sf"/>
</dbReference>
<dbReference type="RefSeq" id="WP_169588409.1">
    <property type="nucleotide sequence ID" value="NZ_JABBGK010000001.1"/>
</dbReference>
<dbReference type="Pfam" id="PF13676">
    <property type="entry name" value="TIR_2"/>
    <property type="match status" value="1"/>
</dbReference>
<feature type="domain" description="TIR" evidence="1">
    <location>
        <begin position="3"/>
        <end position="97"/>
    </location>
</feature>
<dbReference type="GO" id="GO:0007165">
    <property type="term" value="P:signal transduction"/>
    <property type="evidence" value="ECO:0007669"/>
    <property type="project" value="InterPro"/>
</dbReference>
<accession>A0A7Y0FUW4</accession>
<gene>
    <name evidence="2" type="ORF">HHL25_06605</name>
</gene>
<dbReference type="Proteomes" id="UP000541470">
    <property type="component" value="Unassembled WGS sequence"/>
</dbReference>
<name>A0A7Y0FUW4_9HYPH</name>
<evidence type="ECO:0000259" key="1">
    <source>
        <dbReference type="Pfam" id="PF13676"/>
    </source>
</evidence>
<evidence type="ECO:0000313" key="3">
    <source>
        <dbReference type="Proteomes" id="UP000541470"/>
    </source>
</evidence>
<sequence>MKVFISWSGDLSREVAVVLRDWLPSVIQSIEPYVSSEDIDKGTRWSSDIASELETSSFGILCVTGSNIHAPWINFEAGALSKSVESSRVSPFLFNIKRSDVSGPLVQFQSTINEKEDIFKLLNSINDAEEKSLPIDRLRTIFDVWWPKLEEHLSKLESKTKTDIKEKASEKKKESDILEEVLELVRSQTLIIRDPEKLLPPAYLEYALKNRRLDSHAPISIRRPLLDLAEQVERLKLALHDDNISRLSLAELIADIEQPLHYMLKRWGTKERI</sequence>
<organism evidence="2 3">
    <name type="scientific">Rhizobium terricola</name>
    <dbReference type="NCBI Taxonomy" id="2728849"/>
    <lineage>
        <taxon>Bacteria</taxon>
        <taxon>Pseudomonadati</taxon>
        <taxon>Pseudomonadota</taxon>
        <taxon>Alphaproteobacteria</taxon>
        <taxon>Hyphomicrobiales</taxon>
        <taxon>Rhizobiaceae</taxon>
        <taxon>Rhizobium/Agrobacterium group</taxon>
        <taxon>Rhizobium</taxon>
    </lineage>
</organism>
<dbReference type="InterPro" id="IPR000157">
    <property type="entry name" value="TIR_dom"/>
</dbReference>
<reference evidence="2 3" key="1">
    <citation type="submission" date="2020-04" db="EMBL/GenBank/DDBJ databases">
        <title>Rhizobium sp. S-51 isolated from soil.</title>
        <authorList>
            <person name="Dahal R.H."/>
        </authorList>
    </citation>
    <scope>NUCLEOTIDE SEQUENCE [LARGE SCALE GENOMIC DNA]</scope>
    <source>
        <strain evidence="2 3">S-51</strain>
    </source>
</reference>
<keyword evidence="3" id="KW-1185">Reference proteome</keyword>
<protein>
    <submittedName>
        <fullName evidence="2">TIR domain-containing protein</fullName>
    </submittedName>
</protein>
<dbReference type="Gene3D" id="3.40.50.10140">
    <property type="entry name" value="Toll/interleukin-1 receptor homology (TIR) domain"/>
    <property type="match status" value="1"/>
</dbReference>